<accession>A0A0W0V9E8</accession>
<dbReference type="InterPro" id="IPR018727">
    <property type="entry name" value="DUF2267"/>
</dbReference>
<evidence type="ECO:0008006" key="3">
    <source>
        <dbReference type="Google" id="ProtNLM"/>
    </source>
</evidence>
<dbReference type="Gene3D" id="1.10.490.110">
    <property type="entry name" value="Uncharacterized conserved protein DUF2267"/>
    <property type="match status" value="1"/>
</dbReference>
<dbReference type="Pfam" id="PF10025">
    <property type="entry name" value="DUF2267"/>
    <property type="match status" value="1"/>
</dbReference>
<evidence type="ECO:0000313" key="2">
    <source>
        <dbReference type="Proteomes" id="UP000055035"/>
    </source>
</evidence>
<dbReference type="EMBL" id="LNYJ01000011">
    <property type="protein sequence ID" value="KTD16773.1"/>
    <property type="molecule type" value="Genomic_DNA"/>
</dbReference>
<protein>
    <recommendedName>
        <fullName evidence="3">DUF2267 domain-containing protein</fullName>
    </recommendedName>
</protein>
<dbReference type="AlphaFoldDB" id="A0A0W0V9E8"/>
<name>A0A0W0V9E8_9GAMM</name>
<organism evidence="1 2">
    <name type="scientific">Legionella jordanis</name>
    <dbReference type="NCBI Taxonomy" id="456"/>
    <lineage>
        <taxon>Bacteria</taxon>
        <taxon>Pseudomonadati</taxon>
        <taxon>Pseudomonadota</taxon>
        <taxon>Gammaproteobacteria</taxon>
        <taxon>Legionellales</taxon>
        <taxon>Legionellaceae</taxon>
        <taxon>Legionella</taxon>
    </lineage>
</organism>
<dbReference type="OrthoDB" id="20942at2"/>
<keyword evidence="2" id="KW-1185">Reference proteome</keyword>
<sequence>MHEFKDFGEFRNESQCYAVLRAILHALRDKLPPELSVSLASQLPLILKGVYYDGWNPTRPQNTTRGFDEFIQPLAEELAAVDVDDAQDAIRAAIQL</sequence>
<comment type="caution">
    <text evidence="1">The sequence shown here is derived from an EMBL/GenBank/DDBJ whole genome shotgun (WGS) entry which is preliminary data.</text>
</comment>
<dbReference type="PATRIC" id="fig|456.5.peg.1148"/>
<dbReference type="InterPro" id="IPR038282">
    <property type="entry name" value="DUF2267_sf"/>
</dbReference>
<evidence type="ECO:0000313" key="1">
    <source>
        <dbReference type="EMBL" id="KTD16773.1"/>
    </source>
</evidence>
<dbReference type="STRING" id="456.Ljor_1079"/>
<dbReference type="RefSeq" id="WP_058470605.1">
    <property type="nucleotide sequence ID" value="NZ_CAAAIC010000002.1"/>
</dbReference>
<dbReference type="Proteomes" id="UP000055035">
    <property type="component" value="Unassembled WGS sequence"/>
</dbReference>
<proteinExistence type="predicted"/>
<reference evidence="1 2" key="1">
    <citation type="submission" date="2015-11" db="EMBL/GenBank/DDBJ databases">
        <title>Genomic analysis of 38 Legionella species identifies large and diverse effector repertoires.</title>
        <authorList>
            <person name="Burstein D."/>
            <person name="Amaro F."/>
            <person name="Zusman T."/>
            <person name="Lifshitz Z."/>
            <person name="Cohen O."/>
            <person name="Gilbert J.A."/>
            <person name="Pupko T."/>
            <person name="Shuman H.A."/>
            <person name="Segal G."/>
        </authorList>
    </citation>
    <scope>NUCLEOTIDE SEQUENCE [LARGE SCALE GENOMIC DNA]</scope>
    <source>
        <strain evidence="1 2">BL-540</strain>
    </source>
</reference>
<gene>
    <name evidence="1" type="ORF">Ljor_1079</name>
</gene>